<dbReference type="EC" id="1.20.4.1" evidence="4"/>
<evidence type="ECO:0000313" key="6">
    <source>
        <dbReference type="Proteomes" id="UP001500171"/>
    </source>
</evidence>
<dbReference type="CDD" id="cd03034">
    <property type="entry name" value="ArsC_ArsC"/>
    <property type="match status" value="1"/>
</dbReference>
<dbReference type="InterPro" id="IPR006659">
    <property type="entry name" value="Arsenate_reductase"/>
</dbReference>
<name>A0ABP9N403_9GAMM</name>
<reference evidence="6" key="1">
    <citation type="journal article" date="2019" name="Int. J. Syst. Evol. Microbiol.">
        <title>The Global Catalogue of Microorganisms (GCM) 10K type strain sequencing project: providing services to taxonomists for standard genome sequencing and annotation.</title>
        <authorList>
            <consortium name="The Broad Institute Genomics Platform"/>
            <consortium name="The Broad Institute Genome Sequencing Center for Infectious Disease"/>
            <person name="Wu L."/>
            <person name="Ma J."/>
        </authorList>
    </citation>
    <scope>NUCLEOTIDE SEQUENCE [LARGE SCALE GENOMIC DNA]</scope>
    <source>
        <strain evidence="6">JCM 18050</strain>
    </source>
</reference>
<sequence length="124" mass="13887">MIKREDDMSTITIYHNPKCSKSRETLALLKQHGIEPHVVLYLDNPPSVSTLTTLLKQLGFDSARSLMRTKEDAYQALNLNDQTLTQAQLLAAMHDNPKLIERPIVVANGQARIGRPPESVLDII</sequence>
<evidence type="ECO:0000313" key="5">
    <source>
        <dbReference type="EMBL" id="GAA5105602.1"/>
    </source>
</evidence>
<protein>
    <recommendedName>
        <fullName evidence="4">Arsenate reductase</fullName>
        <ecNumber evidence="4">1.20.4.1</ecNumber>
    </recommendedName>
</protein>
<organism evidence="5 6">
    <name type="scientific">Orbus sasakiae</name>
    <dbReference type="NCBI Taxonomy" id="1078475"/>
    <lineage>
        <taxon>Bacteria</taxon>
        <taxon>Pseudomonadati</taxon>
        <taxon>Pseudomonadota</taxon>
        <taxon>Gammaproteobacteria</taxon>
        <taxon>Orbales</taxon>
        <taxon>Orbaceae</taxon>
        <taxon>Orbus</taxon>
    </lineage>
</organism>
<comment type="caution">
    <text evidence="5">The sequence shown here is derived from an EMBL/GenBank/DDBJ whole genome shotgun (WGS) entry which is preliminary data.</text>
</comment>
<accession>A0ABP9N403</accession>
<dbReference type="InterPro" id="IPR036249">
    <property type="entry name" value="Thioredoxin-like_sf"/>
</dbReference>
<dbReference type="Gene3D" id="3.40.30.10">
    <property type="entry name" value="Glutaredoxin"/>
    <property type="match status" value="1"/>
</dbReference>
<dbReference type="PANTHER" id="PTHR30041:SF4">
    <property type="entry name" value="ARSENATE REDUCTASE"/>
    <property type="match status" value="1"/>
</dbReference>
<comment type="catalytic activity">
    <reaction evidence="4">
        <text>[glutaredoxin]-dithiol + arsenate + glutathione + H(+) = glutathionyl-S-S-[glutaredoxin] + arsenite + H2O</text>
        <dbReference type="Rhea" id="RHEA:22016"/>
        <dbReference type="Rhea" id="RHEA-COMP:10729"/>
        <dbReference type="Rhea" id="RHEA-COMP:17668"/>
        <dbReference type="ChEBI" id="CHEBI:15377"/>
        <dbReference type="ChEBI" id="CHEBI:15378"/>
        <dbReference type="ChEBI" id="CHEBI:29242"/>
        <dbReference type="ChEBI" id="CHEBI:29950"/>
        <dbReference type="ChEBI" id="CHEBI:48597"/>
        <dbReference type="ChEBI" id="CHEBI:57925"/>
        <dbReference type="ChEBI" id="CHEBI:146199"/>
        <dbReference type="EC" id="1.20.4.1"/>
    </reaction>
</comment>
<evidence type="ECO:0000256" key="3">
    <source>
        <dbReference type="PROSITE-ProRule" id="PRU01282"/>
    </source>
</evidence>
<dbReference type="Proteomes" id="UP001500171">
    <property type="component" value="Unassembled WGS sequence"/>
</dbReference>
<dbReference type="InterPro" id="IPR006660">
    <property type="entry name" value="Arsenate_reductase-like"/>
</dbReference>
<proteinExistence type="inferred from homology"/>
<dbReference type="PROSITE" id="PS51353">
    <property type="entry name" value="ARSC"/>
    <property type="match status" value="1"/>
</dbReference>
<dbReference type="Pfam" id="PF03960">
    <property type="entry name" value="ArsC"/>
    <property type="match status" value="1"/>
</dbReference>
<evidence type="ECO:0000256" key="4">
    <source>
        <dbReference type="RuleBase" id="RU362029"/>
    </source>
</evidence>
<evidence type="ECO:0000256" key="2">
    <source>
        <dbReference type="ARBA" id="ARBA00023002"/>
    </source>
</evidence>
<dbReference type="SUPFAM" id="SSF52833">
    <property type="entry name" value="Thioredoxin-like"/>
    <property type="match status" value="1"/>
</dbReference>
<dbReference type="NCBIfam" id="TIGR00014">
    <property type="entry name" value="arsC"/>
    <property type="match status" value="1"/>
</dbReference>
<evidence type="ECO:0000256" key="1">
    <source>
        <dbReference type="ARBA" id="ARBA00007198"/>
    </source>
</evidence>
<dbReference type="EMBL" id="BAABHY010000001">
    <property type="protein sequence ID" value="GAA5105602.1"/>
    <property type="molecule type" value="Genomic_DNA"/>
</dbReference>
<keyword evidence="2 4" id="KW-0560">Oxidoreductase</keyword>
<comment type="similarity">
    <text evidence="1 3 4">Belongs to the ArsC family.</text>
</comment>
<gene>
    <name evidence="5" type="primary">arsC</name>
    <name evidence="5" type="ORF">GCM10023211_04530</name>
</gene>
<keyword evidence="6" id="KW-1185">Reference proteome</keyword>
<dbReference type="PANTHER" id="PTHR30041">
    <property type="entry name" value="ARSENATE REDUCTASE"/>
    <property type="match status" value="1"/>
</dbReference>